<keyword evidence="10 12" id="KW-0472">Membrane</keyword>
<dbReference type="PANTHER" id="PTHR47348">
    <property type="entry name" value="MEIOTICALLY UP-REGULATED GENE 190 PROTEIN"/>
    <property type="match status" value="1"/>
</dbReference>
<dbReference type="InterPro" id="IPR031468">
    <property type="entry name" value="SMP_LBD"/>
</dbReference>
<feature type="region of interest" description="Disordered" evidence="11">
    <location>
        <begin position="588"/>
        <end position="627"/>
    </location>
</feature>
<dbReference type="GO" id="GO:0006869">
    <property type="term" value="P:lipid transport"/>
    <property type="evidence" value="ECO:0007669"/>
    <property type="project" value="UniProtKB-KW"/>
</dbReference>
<feature type="compositionally biased region" description="Polar residues" evidence="11">
    <location>
        <begin position="983"/>
        <end position="993"/>
    </location>
</feature>
<dbReference type="EMBL" id="MU155137">
    <property type="protein sequence ID" value="KAF9485177.1"/>
    <property type="molecule type" value="Genomic_DNA"/>
</dbReference>
<dbReference type="OrthoDB" id="419768at2759"/>
<dbReference type="InterPro" id="IPR057349">
    <property type="entry name" value="C2_Mug190_3rd"/>
</dbReference>
<dbReference type="SMART" id="SM00239">
    <property type="entry name" value="C2"/>
    <property type="match status" value="2"/>
</dbReference>
<keyword evidence="3" id="KW-0597">Phosphoprotein</keyword>
<evidence type="ECO:0000313" key="16">
    <source>
        <dbReference type="Proteomes" id="UP000807469"/>
    </source>
</evidence>
<dbReference type="PROSITE" id="PS51847">
    <property type="entry name" value="SMP"/>
    <property type="match status" value="1"/>
</dbReference>
<evidence type="ECO:0000256" key="4">
    <source>
        <dbReference type="ARBA" id="ARBA00022692"/>
    </source>
</evidence>
<evidence type="ECO:0008006" key="17">
    <source>
        <dbReference type="Google" id="ProtNLM"/>
    </source>
</evidence>
<evidence type="ECO:0000259" key="14">
    <source>
        <dbReference type="PROSITE" id="PS51847"/>
    </source>
</evidence>
<keyword evidence="9" id="KW-0446">Lipid-binding</keyword>
<dbReference type="CDD" id="cd21676">
    <property type="entry name" value="SMP_Mug190"/>
    <property type="match status" value="1"/>
</dbReference>
<proteinExistence type="predicted"/>
<dbReference type="Pfam" id="PF25669">
    <property type="entry name" value="SMP_MUG190-like"/>
    <property type="match status" value="1"/>
</dbReference>
<evidence type="ECO:0000256" key="1">
    <source>
        <dbReference type="ARBA" id="ARBA00004586"/>
    </source>
</evidence>
<sequence length="1059" mass="118207">MSKQLLLSNIPIPEHGKTKANEREVTDPITHLPLTIHDTDAVELEKIPPPHTAAEEKKLNEQRGADSKEESNARHFDMEHAVQEMLDANWWEDPIGDQRRARVQTSTVAATAAAVGAFFMMLLWSFFARLFGGKTYGIGVLGFLLLPFVCCTLGLMVGLAGMSMVLYQKNTKEYANELKEGPINTKTSPYLSTKPENAPESAHWLNSFLNSVWPIVNPSLFIAVADMLEDTMQATLPKLVYGVRVADIGQGSESIRILGIRLLDAGSAGKDVNGMKAEEGDFVNMELAIAYRAKETTISGMRGRSANAHLLVEFWVAGGMAIPVWVELTGFLASVRVRFQLTPNPPFLSLMTVTLLGLPKVTLKCTPLAKNFLNVMDVPGLSHWIQRSINLAVEEYVAPRSLTIDLKTLLMGRPKMDTEAVGVAIVTVRRVEGYSGGSNNLLKADDSKTGDLYVTLGWSKWGKPLWSTRIISGVDAVWEETTALLVGPSEINGQELLQLQVWDSDRFTVDDFMGNVELSLRDLMSSNLSLNHMSVRQDRLVGERGEPRSGALHWECGYFEKTTFEQHVERKHQDAEEVRSKIEKEAEDKLREAKARGPQTEDAEIEQQKKEDVKEKTDEIVATSRPTSEWPSGILSIKIEQITGLEIEKIKESGVREDAEEEDDADLPSSYCTIILNEQRVYKTRTKMKSNNPFFAAGTEKFVRDWRTTDVIISVHDSRLHEVDPVIGIVVLPLRNLFKHRSECTDSFPLVGGIGYGRMRLSLIFRSVQLRLPKRLLGWDVGTLEILSDIKPSSDFPQRYSSCRVSIHTPYGKSKMIPNHADGGWSSKKGKPIRLAVKKRYASCLVLQLRQHAVGADPSPAFATLWFKEIPDNEALKLSLPVYENTGGALKDAQKNAVAGYTQQIGTFNLTVRFWPGLSGYHKILADHDKNMADVMEVLDYVEIIQAKSQSQTSLHEPARNDDESVSSSESSDEGGDDKNASRPDSLSMNVEPSGQFKDFRKHQGELHRKHRGLMQWKAMRNVAWIGRGLEHKASKITDSVKGTFKHQSYEAGLEKEVQ</sequence>
<evidence type="ECO:0000313" key="15">
    <source>
        <dbReference type="EMBL" id="KAF9485177.1"/>
    </source>
</evidence>
<feature type="domain" description="SMP-LTD" evidence="14">
    <location>
        <begin position="198"/>
        <end position="407"/>
    </location>
</feature>
<dbReference type="AlphaFoldDB" id="A0A9P5ZCZ9"/>
<evidence type="ECO:0000256" key="2">
    <source>
        <dbReference type="ARBA" id="ARBA00022448"/>
    </source>
</evidence>
<evidence type="ECO:0000256" key="9">
    <source>
        <dbReference type="ARBA" id="ARBA00023121"/>
    </source>
</evidence>
<evidence type="ECO:0000256" key="10">
    <source>
        <dbReference type="ARBA" id="ARBA00023136"/>
    </source>
</evidence>
<evidence type="ECO:0000256" key="12">
    <source>
        <dbReference type="SAM" id="Phobius"/>
    </source>
</evidence>
<feature type="domain" description="C2" evidence="13">
    <location>
        <begin position="616"/>
        <end position="748"/>
    </location>
</feature>
<dbReference type="PANTHER" id="PTHR47348:SF2">
    <property type="entry name" value="MEIOTICALLY UP-REGULATED 190 PROTEIN"/>
    <property type="match status" value="1"/>
</dbReference>
<keyword evidence="16" id="KW-1185">Reference proteome</keyword>
<dbReference type="Pfam" id="PF25331">
    <property type="entry name" value="C2_Mug190_3rd"/>
    <property type="match status" value="1"/>
</dbReference>
<feature type="transmembrane region" description="Helical" evidence="12">
    <location>
        <begin position="140"/>
        <end position="167"/>
    </location>
</feature>
<evidence type="ECO:0000256" key="5">
    <source>
        <dbReference type="ARBA" id="ARBA00022737"/>
    </source>
</evidence>
<evidence type="ECO:0000256" key="3">
    <source>
        <dbReference type="ARBA" id="ARBA00022553"/>
    </source>
</evidence>
<dbReference type="Pfam" id="PF00168">
    <property type="entry name" value="C2"/>
    <property type="match status" value="2"/>
</dbReference>
<dbReference type="GO" id="GO:0005789">
    <property type="term" value="C:endoplasmic reticulum membrane"/>
    <property type="evidence" value="ECO:0007669"/>
    <property type="project" value="UniProtKB-SubCell"/>
</dbReference>
<feature type="domain" description="C2" evidence="13">
    <location>
        <begin position="410"/>
        <end position="534"/>
    </location>
</feature>
<feature type="transmembrane region" description="Helical" evidence="12">
    <location>
        <begin position="108"/>
        <end position="128"/>
    </location>
</feature>
<reference evidence="15" key="1">
    <citation type="submission" date="2020-11" db="EMBL/GenBank/DDBJ databases">
        <authorList>
            <consortium name="DOE Joint Genome Institute"/>
            <person name="Ahrendt S."/>
            <person name="Riley R."/>
            <person name="Andreopoulos W."/>
            <person name="Labutti K."/>
            <person name="Pangilinan J."/>
            <person name="Ruiz-Duenas F.J."/>
            <person name="Barrasa J.M."/>
            <person name="Sanchez-Garcia M."/>
            <person name="Camarero S."/>
            <person name="Miyauchi S."/>
            <person name="Serrano A."/>
            <person name="Linde D."/>
            <person name="Babiker R."/>
            <person name="Drula E."/>
            <person name="Ayuso-Fernandez I."/>
            <person name="Pacheco R."/>
            <person name="Padilla G."/>
            <person name="Ferreira P."/>
            <person name="Barriuso J."/>
            <person name="Kellner H."/>
            <person name="Castanera R."/>
            <person name="Alfaro M."/>
            <person name="Ramirez L."/>
            <person name="Pisabarro A.G."/>
            <person name="Kuo A."/>
            <person name="Tritt A."/>
            <person name="Lipzen A."/>
            <person name="He G."/>
            <person name="Yan M."/>
            <person name="Ng V."/>
            <person name="Cullen D."/>
            <person name="Martin F."/>
            <person name="Rosso M.-N."/>
            <person name="Henrissat B."/>
            <person name="Hibbett D."/>
            <person name="Martinez A.T."/>
            <person name="Grigoriev I.V."/>
        </authorList>
    </citation>
    <scope>NUCLEOTIDE SEQUENCE</scope>
    <source>
        <strain evidence="15">CIRM-BRFM 674</strain>
    </source>
</reference>
<keyword evidence="8" id="KW-0445">Lipid transport</keyword>
<dbReference type="SUPFAM" id="SSF49562">
    <property type="entry name" value="C2 domain (Calcium/lipid-binding domain, CaLB)"/>
    <property type="match status" value="2"/>
</dbReference>
<feature type="compositionally biased region" description="Basic and acidic residues" evidence="11">
    <location>
        <begin position="606"/>
        <end position="619"/>
    </location>
</feature>
<evidence type="ECO:0000259" key="13">
    <source>
        <dbReference type="PROSITE" id="PS50004"/>
    </source>
</evidence>
<gene>
    <name evidence="15" type="ORF">BDN70DRAFT_871562</name>
</gene>
<dbReference type="InterPro" id="IPR000008">
    <property type="entry name" value="C2_dom"/>
</dbReference>
<evidence type="ECO:0000256" key="8">
    <source>
        <dbReference type="ARBA" id="ARBA00023055"/>
    </source>
</evidence>
<accession>A0A9P5ZCZ9</accession>
<keyword evidence="7 12" id="KW-1133">Transmembrane helix</keyword>
<comment type="subcellular location">
    <subcellularLocation>
        <location evidence="1">Endoplasmic reticulum membrane</location>
    </subcellularLocation>
</comment>
<feature type="region of interest" description="Disordered" evidence="11">
    <location>
        <begin position="950"/>
        <end position="993"/>
    </location>
</feature>
<dbReference type="InterPro" id="IPR037765">
    <property type="entry name" value="C2B_Tricalbin"/>
</dbReference>
<dbReference type="GO" id="GO:0008289">
    <property type="term" value="F:lipid binding"/>
    <property type="evidence" value="ECO:0007669"/>
    <property type="project" value="UniProtKB-KW"/>
</dbReference>
<dbReference type="Proteomes" id="UP000807469">
    <property type="component" value="Unassembled WGS sequence"/>
</dbReference>
<keyword evidence="2" id="KW-0813">Transport</keyword>
<dbReference type="PROSITE" id="PS50004">
    <property type="entry name" value="C2"/>
    <property type="match status" value="2"/>
</dbReference>
<organism evidence="15 16">
    <name type="scientific">Pholiota conissans</name>
    <dbReference type="NCBI Taxonomy" id="109636"/>
    <lineage>
        <taxon>Eukaryota</taxon>
        <taxon>Fungi</taxon>
        <taxon>Dikarya</taxon>
        <taxon>Basidiomycota</taxon>
        <taxon>Agaricomycotina</taxon>
        <taxon>Agaricomycetes</taxon>
        <taxon>Agaricomycetidae</taxon>
        <taxon>Agaricales</taxon>
        <taxon>Agaricineae</taxon>
        <taxon>Strophariaceae</taxon>
        <taxon>Pholiota</taxon>
    </lineage>
</organism>
<feature type="transmembrane region" description="Helical" evidence="12">
    <location>
        <begin position="308"/>
        <end position="326"/>
    </location>
</feature>
<keyword evidence="6" id="KW-0256">Endoplasmic reticulum</keyword>
<protein>
    <recommendedName>
        <fullName evidence="17">C2 domain-containing protein</fullName>
    </recommendedName>
</protein>
<evidence type="ECO:0000256" key="7">
    <source>
        <dbReference type="ARBA" id="ARBA00022989"/>
    </source>
</evidence>
<keyword evidence="4 12" id="KW-0812">Transmembrane</keyword>
<name>A0A9P5ZCZ9_9AGAR</name>
<evidence type="ECO:0000256" key="6">
    <source>
        <dbReference type="ARBA" id="ARBA00022824"/>
    </source>
</evidence>
<dbReference type="CDD" id="cd04052">
    <property type="entry name" value="C2B_Tricalbin-like"/>
    <property type="match status" value="1"/>
</dbReference>
<dbReference type="InterPro" id="IPR035892">
    <property type="entry name" value="C2_domain_sf"/>
</dbReference>
<dbReference type="GO" id="GO:0061817">
    <property type="term" value="P:endoplasmic reticulum-plasma membrane tethering"/>
    <property type="evidence" value="ECO:0007669"/>
    <property type="project" value="InterPro"/>
</dbReference>
<keyword evidence="5" id="KW-0677">Repeat</keyword>
<evidence type="ECO:0000256" key="11">
    <source>
        <dbReference type="SAM" id="MobiDB-lite"/>
    </source>
</evidence>
<dbReference type="Gene3D" id="2.60.40.150">
    <property type="entry name" value="C2 domain"/>
    <property type="match status" value="2"/>
</dbReference>
<feature type="region of interest" description="Disordered" evidence="11">
    <location>
        <begin position="51"/>
        <end position="72"/>
    </location>
</feature>
<comment type="caution">
    <text evidence="15">The sequence shown here is derived from an EMBL/GenBank/DDBJ whole genome shotgun (WGS) entry which is preliminary data.</text>
</comment>